<dbReference type="RefSeq" id="XP_022341076.1">
    <property type="nucleotide sequence ID" value="XM_022485368.1"/>
</dbReference>
<feature type="compositionally biased region" description="Basic and acidic residues" evidence="1">
    <location>
        <begin position="249"/>
        <end position="260"/>
    </location>
</feature>
<evidence type="ECO:0000256" key="1">
    <source>
        <dbReference type="SAM" id="MobiDB-lite"/>
    </source>
</evidence>
<feature type="compositionally biased region" description="Polar residues" evidence="1">
    <location>
        <begin position="274"/>
        <end position="295"/>
    </location>
</feature>
<protein>
    <submittedName>
        <fullName evidence="5">Uncharacterized protein LOC111135366 isoform X5</fullName>
    </submittedName>
</protein>
<evidence type="ECO:0000313" key="4">
    <source>
        <dbReference type="Proteomes" id="UP000694844"/>
    </source>
</evidence>
<dbReference type="AlphaFoldDB" id="A0A8B8EMC7"/>
<gene>
    <name evidence="5" type="primary">LOC111135366</name>
</gene>
<keyword evidence="2" id="KW-0812">Transmembrane</keyword>
<organism evidence="4 5">
    <name type="scientific">Crassostrea virginica</name>
    <name type="common">Eastern oyster</name>
    <dbReference type="NCBI Taxonomy" id="6565"/>
    <lineage>
        <taxon>Eukaryota</taxon>
        <taxon>Metazoa</taxon>
        <taxon>Spiralia</taxon>
        <taxon>Lophotrochozoa</taxon>
        <taxon>Mollusca</taxon>
        <taxon>Bivalvia</taxon>
        <taxon>Autobranchia</taxon>
        <taxon>Pteriomorphia</taxon>
        <taxon>Ostreida</taxon>
        <taxon>Ostreoidea</taxon>
        <taxon>Ostreidae</taxon>
        <taxon>Crassostrea</taxon>
    </lineage>
</organism>
<feature type="compositionally biased region" description="Polar residues" evidence="1">
    <location>
        <begin position="236"/>
        <end position="247"/>
    </location>
</feature>
<dbReference type="GeneID" id="111135366"/>
<feature type="region of interest" description="Disordered" evidence="1">
    <location>
        <begin position="328"/>
        <end position="357"/>
    </location>
</feature>
<evidence type="ECO:0000313" key="5">
    <source>
        <dbReference type="RefSeq" id="XP_022341076.1"/>
    </source>
</evidence>
<sequence>MNMVVRWCLMLISLVHQSVNSQRLVVNTTCLELAKSSNQQLRLSCDNPDNYHCLIDGSNTREYEVCRVWKWISKGDCAYFNLFGEGNIDRKDCKPSENMICSPKEYPSYENTKYTACYIKRNTNTDGQMETSSSSHVSPSVTSLTSDWMNKSLPHSSTDIDKTTHKQMQVLAIIFGVLVPFLTLCGIYFVFRHFKCLLHSKDDIERNSAEKDAALPKEQAPLLSDENKSDEETTGHSELSGNAQMSEVSIEKSGESKENKTAAGNAKETKETVEYTSGNLDHTGNVQTETNNDSYSGDEGEFYDTHESTVTTPVTTPVGSPMILDSRGEQGSLIEPNSQTEQTGNDVKGEKEHSNENDSHYDYISVYESTEVFDDTIESLQREVTTEIDEQEGKHCHQLFDLLYNEGLDLCREVLRLVITRTAGKTPTELLADEAVTNKLKTILPQNCHRILLSQTERETSIDVLYGLIRLCSGKQPKSGWGNPVKGNDTEISDDVERLHRSFHICKEITNPVALSVNNYARLCGIMSKALTRLDSEGKLKDKYKVLAYKLKAIINPNWSQSVYRILDNVVIRWSHSNNRH</sequence>
<accession>A0A8B8EMC7</accession>
<feature type="transmembrane region" description="Helical" evidence="2">
    <location>
        <begin position="170"/>
        <end position="191"/>
    </location>
</feature>
<reference evidence="5" key="1">
    <citation type="submission" date="2025-08" db="UniProtKB">
        <authorList>
            <consortium name="RefSeq"/>
        </authorList>
    </citation>
    <scope>IDENTIFICATION</scope>
    <source>
        <tissue evidence="5">Whole sample</tissue>
    </source>
</reference>
<name>A0A8B8EMC7_CRAVI</name>
<evidence type="ECO:0000256" key="2">
    <source>
        <dbReference type="SAM" id="Phobius"/>
    </source>
</evidence>
<dbReference type="Proteomes" id="UP000694844">
    <property type="component" value="Chromosome 5"/>
</dbReference>
<feature type="region of interest" description="Disordered" evidence="1">
    <location>
        <begin position="210"/>
        <end position="301"/>
    </location>
</feature>
<feature type="compositionally biased region" description="Basic and acidic residues" evidence="1">
    <location>
        <begin position="225"/>
        <end position="235"/>
    </location>
</feature>
<proteinExistence type="predicted"/>
<dbReference type="OrthoDB" id="6207549at2759"/>
<keyword evidence="4" id="KW-1185">Reference proteome</keyword>
<keyword evidence="3" id="KW-0732">Signal</keyword>
<feature type="compositionally biased region" description="Basic and acidic residues" evidence="1">
    <location>
        <begin position="347"/>
        <end position="357"/>
    </location>
</feature>
<feature type="compositionally biased region" description="Polar residues" evidence="1">
    <location>
        <begin position="335"/>
        <end position="345"/>
    </location>
</feature>
<keyword evidence="2" id="KW-1133">Transmembrane helix</keyword>
<keyword evidence="2" id="KW-0472">Membrane</keyword>
<evidence type="ECO:0000256" key="3">
    <source>
        <dbReference type="SAM" id="SignalP"/>
    </source>
</evidence>
<feature type="chain" id="PRO_5034288767" evidence="3">
    <location>
        <begin position="22"/>
        <end position="581"/>
    </location>
</feature>
<feature type="signal peptide" evidence="3">
    <location>
        <begin position="1"/>
        <end position="21"/>
    </location>
</feature>